<evidence type="ECO:0000256" key="19">
    <source>
        <dbReference type="ARBA" id="ARBA00076772"/>
    </source>
</evidence>
<keyword evidence="12" id="KW-0007">Acetylation</keyword>
<evidence type="ECO:0000256" key="9">
    <source>
        <dbReference type="ARBA" id="ARBA00022737"/>
    </source>
</evidence>
<evidence type="ECO:0000256" key="7">
    <source>
        <dbReference type="ARBA" id="ARBA00022553"/>
    </source>
</evidence>
<dbReference type="PROSITE" id="PS00383">
    <property type="entry name" value="TYR_PHOSPHATASE_1"/>
    <property type="match status" value="1"/>
</dbReference>
<dbReference type="PANTHER" id="PTHR45864:SF7">
    <property type="entry name" value="PROTEIN-SERINE_THREONINE PHOSPHATASE"/>
    <property type="match status" value="1"/>
</dbReference>
<dbReference type="FunFam" id="2.130.10.10:FF:000003">
    <property type="entry name" value="Coronin"/>
    <property type="match status" value="1"/>
</dbReference>
<dbReference type="Pfam" id="PF08766">
    <property type="entry name" value="DEK_C"/>
    <property type="match status" value="1"/>
</dbReference>
<evidence type="ECO:0000256" key="22">
    <source>
        <dbReference type="SAM" id="MobiDB-lite"/>
    </source>
</evidence>
<dbReference type="PANTHER" id="PTHR45864">
    <property type="entry name" value="SLINGSHOT PROTEIN PHOSPHATASE HOMOLOG"/>
    <property type="match status" value="1"/>
</dbReference>
<dbReference type="Pfam" id="PF23040">
    <property type="entry name" value="PH_SSH1-like_1st"/>
    <property type="match status" value="1"/>
</dbReference>
<evidence type="ECO:0000259" key="25">
    <source>
        <dbReference type="PROSITE" id="PS51998"/>
    </source>
</evidence>
<keyword evidence="11" id="KW-0904">Protein phosphatase</keyword>
<keyword evidence="6" id="KW-0963">Cytoplasm</keyword>
<dbReference type="GO" id="GO:0030496">
    <property type="term" value="C:midbody"/>
    <property type="evidence" value="ECO:0007669"/>
    <property type="project" value="UniProtKB-SubCell"/>
</dbReference>
<dbReference type="GO" id="GO:0004722">
    <property type="term" value="F:protein serine/threonine phosphatase activity"/>
    <property type="evidence" value="ECO:0007669"/>
    <property type="project" value="UniProtKB-EC"/>
</dbReference>
<evidence type="ECO:0000256" key="16">
    <source>
        <dbReference type="ARBA" id="ARBA00048336"/>
    </source>
</evidence>
<dbReference type="PROSITE" id="PS50082">
    <property type="entry name" value="WD_REPEATS_2"/>
    <property type="match status" value="3"/>
</dbReference>
<dbReference type="OrthoDB" id="5779068at2759"/>
<feature type="compositionally biased region" description="Polar residues" evidence="22">
    <location>
        <begin position="1176"/>
        <end position="1213"/>
    </location>
</feature>
<feature type="region of interest" description="Disordered" evidence="22">
    <location>
        <begin position="717"/>
        <end position="765"/>
    </location>
</feature>
<dbReference type="SMART" id="SM01166">
    <property type="entry name" value="DUF1899"/>
    <property type="match status" value="1"/>
</dbReference>
<dbReference type="InterPro" id="IPR000387">
    <property type="entry name" value="Tyr_Pase_dom"/>
</dbReference>
<dbReference type="InterPro" id="IPR019775">
    <property type="entry name" value="WD40_repeat_CS"/>
</dbReference>
<dbReference type="SMART" id="SM00320">
    <property type="entry name" value="WD40"/>
    <property type="match status" value="3"/>
</dbReference>
<feature type="region of interest" description="Disordered" evidence="22">
    <location>
        <begin position="578"/>
        <end position="607"/>
    </location>
</feature>
<evidence type="ECO:0000256" key="15">
    <source>
        <dbReference type="ARBA" id="ARBA00023212"/>
    </source>
</evidence>
<dbReference type="PROSITE" id="PS50294">
    <property type="entry name" value="WD_REPEATS_REGION"/>
    <property type="match status" value="2"/>
</dbReference>
<dbReference type="InterPro" id="IPR020422">
    <property type="entry name" value="TYR_PHOSPHATASE_DUAL_dom"/>
</dbReference>
<feature type="compositionally biased region" description="Basic and acidic residues" evidence="22">
    <location>
        <begin position="1710"/>
        <end position="1722"/>
    </location>
</feature>
<dbReference type="Gene3D" id="2.130.10.10">
    <property type="entry name" value="YVTN repeat-like/Quinoprotein amine dehydrogenase"/>
    <property type="match status" value="1"/>
</dbReference>
<feature type="region of interest" description="Disordered" evidence="22">
    <location>
        <begin position="28"/>
        <end position="125"/>
    </location>
</feature>
<comment type="subcellular location">
    <subcellularLocation>
        <location evidence="3">Cleavage furrow</location>
    </subcellularLocation>
    <subcellularLocation>
        <location evidence="2">Cytoplasm</location>
        <location evidence="2">Cytoskeleton</location>
    </subcellularLocation>
    <subcellularLocation>
        <location evidence="1">Midbody</location>
    </subcellularLocation>
</comment>
<keyword evidence="10" id="KW-0378">Hydrolase</keyword>
<dbReference type="GO" id="GO:0005856">
    <property type="term" value="C:cytoskeleton"/>
    <property type="evidence" value="ECO:0007669"/>
    <property type="project" value="UniProtKB-SubCell"/>
</dbReference>
<comment type="caution">
    <text evidence="26">The sequence shown here is derived from an EMBL/GenBank/DDBJ whole genome shotgun (WGS) entry which is preliminary data.</text>
</comment>
<evidence type="ECO:0000256" key="3">
    <source>
        <dbReference type="ARBA" id="ARBA00004626"/>
    </source>
</evidence>
<feature type="repeat" description="WD" evidence="20">
    <location>
        <begin position="1923"/>
        <end position="1965"/>
    </location>
</feature>
<dbReference type="InterPro" id="IPR001680">
    <property type="entry name" value="WD40_rpt"/>
</dbReference>
<evidence type="ECO:0000256" key="2">
    <source>
        <dbReference type="ARBA" id="ARBA00004245"/>
    </source>
</evidence>
<feature type="compositionally biased region" description="Basic and acidic residues" evidence="22">
    <location>
        <begin position="110"/>
        <end position="124"/>
    </location>
</feature>
<dbReference type="InterPro" id="IPR015048">
    <property type="entry name" value="DUF1899"/>
</dbReference>
<dbReference type="FunFam" id="1.10.10.60:FF:000423">
    <property type="entry name" value="Slingshot protein phosphatase 1a"/>
    <property type="match status" value="1"/>
</dbReference>
<dbReference type="SUPFAM" id="SSF52799">
    <property type="entry name" value="(Phosphotyrosine protein) phosphatases II"/>
    <property type="match status" value="1"/>
</dbReference>
<evidence type="ECO:0000256" key="12">
    <source>
        <dbReference type="ARBA" id="ARBA00022990"/>
    </source>
</evidence>
<evidence type="ECO:0000256" key="14">
    <source>
        <dbReference type="ARBA" id="ARBA00023203"/>
    </source>
</evidence>
<feature type="compositionally biased region" description="Basic and acidic residues" evidence="22">
    <location>
        <begin position="1243"/>
        <end position="1254"/>
    </location>
</feature>
<dbReference type="PROSITE" id="PS50054">
    <property type="entry name" value="TYR_PHOSPHATASE_DUAL"/>
    <property type="match status" value="1"/>
</dbReference>
<evidence type="ECO:0000259" key="24">
    <source>
        <dbReference type="PROSITE" id="PS50056"/>
    </source>
</evidence>
<feature type="compositionally biased region" description="Low complexity" evidence="22">
    <location>
        <begin position="1079"/>
        <end position="1097"/>
    </location>
</feature>
<name>A0A8S4AFN5_9TELE</name>
<dbReference type="FunFam" id="3.90.190.10:FF:000004">
    <property type="entry name" value="Protein phosphatase Slingshot homolog 2"/>
    <property type="match status" value="1"/>
</dbReference>
<dbReference type="InterPro" id="IPR016130">
    <property type="entry name" value="Tyr_Pase_AS"/>
</dbReference>
<dbReference type="Pfam" id="PF08953">
    <property type="entry name" value="DUF1899"/>
    <property type="match status" value="1"/>
</dbReference>
<dbReference type="EMBL" id="CAJRST010003335">
    <property type="protein sequence ID" value="CAG5867443.1"/>
    <property type="molecule type" value="Genomic_DNA"/>
</dbReference>
<feature type="domain" description="Tyrosine specific protein phosphatases" evidence="24">
    <location>
        <begin position="490"/>
        <end position="547"/>
    </location>
</feature>
<evidence type="ECO:0000256" key="11">
    <source>
        <dbReference type="ARBA" id="ARBA00022912"/>
    </source>
</evidence>
<feature type="compositionally biased region" description="Polar residues" evidence="22">
    <location>
        <begin position="1481"/>
        <end position="1491"/>
    </location>
</feature>
<feature type="region of interest" description="Disordered" evidence="22">
    <location>
        <begin position="1648"/>
        <end position="1726"/>
    </location>
</feature>
<feature type="compositionally biased region" description="Polar residues" evidence="22">
    <location>
        <begin position="1401"/>
        <end position="1425"/>
    </location>
</feature>
<dbReference type="GO" id="GO:0030837">
    <property type="term" value="P:negative regulation of actin filament polymerization"/>
    <property type="evidence" value="ECO:0007669"/>
    <property type="project" value="InterPro"/>
</dbReference>
<feature type="region of interest" description="Disordered" evidence="22">
    <location>
        <begin position="878"/>
        <end position="949"/>
    </location>
</feature>
<dbReference type="GO" id="GO:0032154">
    <property type="term" value="C:cleavage furrow"/>
    <property type="evidence" value="ECO:0007669"/>
    <property type="project" value="UniProtKB-SubCell"/>
</dbReference>
<evidence type="ECO:0000256" key="10">
    <source>
        <dbReference type="ARBA" id="ARBA00022801"/>
    </source>
</evidence>
<feature type="repeat" description="WD" evidence="20">
    <location>
        <begin position="1967"/>
        <end position="2008"/>
    </location>
</feature>
<evidence type="ECO:0000256" key="21">
    <source>
        <dbReference type="SAM" id="Coils"/>
    </source>
</evidence>
<dbReference type="SMART" id="SM00195">
    <property type="entry name" value="DSPc"/>
    <property type="match status" value="1"/>
</dbReference>
<dbReference type="SMART" id="SM01167">
    <property type="entry name" value="DUF1900"/>
    <property type="match status" value="1"/>
</dbReference>
<evidence type="ECO:0000256" key="5">
    <source>
        <dbReference type="ARBA" id="ARBA00013081"/>
    </source>
</evidence>
<feature type="region of interest" description="Disordered" evidence="22">
    <location>
        <begin position="1463"/>
        <end position="1552"/>
    </location>
</feature>
<dbReference type="InterPro" id="IPR043587">
    <property type="entry name" value="Phosphatase_SSH-like"/>
</dbReference>
<feature type="compositionally biased region" description="Gly residues" evidence="22">
    <location>
        <begin position="937"/>
        <end position="949"/>
    </location>
</feature>
<dbReference type="PROSITE" id="PS51998">
    <property type="entry name" value="DEK_C"/>
    <property type="match status" value="1"/>
</dbReference>
<gene>
    <name evidence="26" type="ORF">MMEN_LOCUS4236</name>
</gene>
<feature type="compositionally biased region" description="Basic and acidic residues" evidence="22">
    <location>
        <begin position="1496"/>
        <end position="1508"/>
    </location>
</feature>
<evidence type="ECO:0000259" key="23">
    <source>
        <dbReference type="PROSITE" id="PS50054"/>
    </source>
</evidence>
<proteinExistence type="inferred from homology"/>
<feature type="compositionally biased region" description="Low complexity" evidence="22">
    <location>
        <begin position="90"/>
        <end position="103"/>
    </location>
</feature>
<evidence type="ECO:0000256" key="17">
    <source>
        <dbReference type="ARBA" id="ARBA00056712"/>
    </source>
</evidence>
<dbReference type="CDD" id="cd11652">
    <property type="entry name" value="SSH-N"/>
    <property type="match status" value="1"/>
</dbReference>
<evidence type="ECO:0000256" key="20">
    <source>
        <dbReference type="PROSITE-ProRule" id="PRU00221"/>
    </source>
</evidence>
<dbReference type="InterPro" id="IPR029021">
    <property type="entry name" value="Prot-tyrosine_phosphatase-like"/>
</dbReference>
<feature type="region of interest" description="Disordered" evidence="22">
    <location>
        <begin position="1758"/>
        <end position="1790"/>
    </location>
</feature>
<feature type="compositionally biased region" description="Basic and acidic residues" evidence="22">
    <location>
        <begin position="1536"/>
        <end position="1551"/>
    </location>
</feature>
<reference evidence="26" key="1">
    <citation type="submission" date="2021-05" db="EMBL/GenBank/DDBJ databases">
        <authorList>
            <person name="Tigano A."/>
        </authorList>
    </citation>
    <scope>NUCLEOTIDE SEQUENCE</scope>
</reference>
<evidence type="ECO:0000313" key="26">
    <source>
        <dbReference type="EMBL" id="CAG5867443.1"/>
    </source>
</evidence>
<feature type="compositionally biased region" description="Basic and acidic residues" evidence="22">
    <location>
        <begin position="1060"/>
        <end position="1077"/>
    </location>
</feature>
<keyword evidence="14" id="KW-0009">Actin-binding</keyword>
<feature type="compositionally biased region" description="Basic and acidic residues" evidence="22">
    <location>
        <begin position="1684"/>
        <end position="1694"/>
    </location>
</feature>
<dbReference type="GO" id="GO:0003779">
    <property type="term" value="F:actin binding"/>
    <property type="evidence" value="ECO:0007669"/>
    <property type="project" value="UniProtKB-KW"/>
</dbReference>
<feature type="compositionally biased region" description="Polar residues" evidence="22">
    <location>
        <begin position="1760"/>
        <end position="1771"/>
    </location>
</feature>
<dbReference type="InterPro" id="IPR043588">
    <property type="entry name" value="SSH-N"/>
</dbReference>
<keyword evidence="9" id="KW-0677">Repeat</keyword>
<comment type="catalytic activity">
    <reaction evidence="16">
        <text>O-phospho-L-threonyl-[protein] + H2O = L-threonyl-[protein] + phosphate</text>
        <dbReference type="Rhea" id="RHEA:47004"/>
        <dbReference type="Rhea" id="RHEA-COMP:11060"/>
        <dbReference type="Rhea" id="RHEA-COMP:11605"/>
        <dbReference type="ChEBI" id="CHEBI:15377"/>
        <dbReference type="ChEBI" id="CHEBI:30013"/>
        <dbReference type="ChEBI" id="CHEBI:43474"/>
        <dbReference type="ChEBI" id="CHEBI:61977"/>
        <dbReference type="EC" id="3.1.3.16"/>
    </reaction>
</comment>
<feature type="compositionally biased region" description="Basic and acidic residues" evidence="22">
    <location>
        <begin position="742"/>
        <end position="757"/>
    </location>
</feature>
<feature type="region of interest" description="Disordered" evidence="22">
    <location>
        <begin position="1393"/>
        <end position="1445"/>
    </location>
</feature>
<dbReference type="Pfam" id="PF00400">
    <property type="entry name" value="WD40"/>
    <property type="match status" value="3"/>
</dbReference>
<feature type="compositionally biased region" description="Polar residues" evidence="22">
    <location>
        <begin position="997"/>
        <end position="1015"/>
    </location>
</feature>
<dbReference type="PROSITE" id="PS00678">
    <property type="entry name" value="WD_REPEATS_1"/>
    <property type="match status" value="1"/>
</dbReference>
<keyword evidence="7" id="KW-0597">Phosphoprotein</keyword>
<dbReference type="InterPro" id="IPR015943">
    <property type="entry name" value="WD40/YVTN_repeat-like_dom_sf"/>
</dbReference>
<evidence type="ECO:0000256" key="13">
    <source>
        <dbReference type="ARBA" id="ARBA00023054"/>
    </source>
</evidence>
<dbReference type="Proteomes" id="UP000677803">
    <property type="component" value="Unassembled WGS sequence"/>
</dbReference>
<accession>A0A8S4AFN5</accession>
<evidence type="ECO:0000256" key="1">
    <source>
        <dbReference type="ARBA" id="ARBA00004214"/>
    </source>
</evidence>
<keyword evidence="15" id="KW-0206">Cytoskeleton</keyword>
<feature type="compositionally biased region" description="Polar residues" evidence="22">
    <location>
        <begin position="1049"/>
        <end position="1059"/>
    </location>
</feature>
<feature type="region of interest" description="Disordered" evidence="22">
    <location>
        <begin position="1301"/>
        <end position="1377"/>
    </location>
</feature>
<evidence type="ECO:0000256" key="8">
    <source>
        <dbReference type="ARBA" id="ARBA00022574"/>
    </source>
</evidence>
<feature type="region of interest" description="Disordered" evidence="22">
    <location>
        <begin position="987"/>
        <end position="1288"/>
    </location>
</feature>
<keyword evidence="27" id="KW-1185">Reference proteome</keyword>
<sequence>MTAHTRSGPANQRRPAKLRVLSAPLATCTDAGDHGVSAQQDCEGAPPDCGVRLSQRCISSDWRPRAPRRSPPAPHGCSPPTMALVTLQRSPTPSAASPANSSAGEDFGSDDDRKNNQRVKDRSSRMHLVVRSPHRTVFAVLPRFVEKAALTQTEICRILSESFFMVKGAALFLQQGGNAQEPKTPTHHKHAGDLPQHLQVMFKILRSEDRIKLAVRLESSWSDRVRYMVVIYTNGHQDTEENIVLGMDFTEKDSKNCSIGMVLPLWSDTNIHLDGDGGFSVNTGGRSHVFKPVSVQAMWSALQVLHKACEVSRRFNYYPGGIALTWMAFYESCITSEQSFINEWNAMTDLETTRSDSPNMFDDRPTERERTECLIKAKLRSIMMFRDLENITSKEIRNELEQHMSCNLKEYKEFIDNEMLLILGQMDKATLIFDHVYLGSEWNASNLEELRNCGVGYILNVTREIDNFFPGMFSYHNVRVFDEEATDLLAHWNDTYNFIVKARKNNSKCLVHCKMGVSRSASTVIAYAMKEYGWPLEKAYNFVKQKRSIAQPNTSFMRQLAEYEGILDASKQRHNKLWRPGTDEEGSDEASGHCTGGEETPVLREEEAWGGCGASPCRGMGLEMEPLDSLNYNYYFRRLSDSALDSEPSTPVRGPPLLGMERVFIEIEDVERDALLEDEGFPMAHLTLPGEGTAAQTCGRLDPMEDMRLRLEFSTLEEEDEEEAKKEEAEMAALAQTPGNSEGRKAGEEAERSEESRLGLANLNTNNSNRLAAKRSCPAAFDDSSSTGNPLKVKPSYQSCKDCMRLPQGRRYDRPAGGRSHRFNPSRHCTVPSICIDPPGTHFAPPPVLQPLASPAALPPTLLQPCDHLYHCTTCTLGGPPAPETGHQKRFSPMSCEDSPPESTENMDGPQGGGGGEQTLRRSGQATDVPDAEGFKLQGGGDGGCGGGGGGVQLQEQALTQLHMPGLGLQFGLELMRQRAEQLDKLPDVGVEGQFPSDITEQVTAEGDVSQTEQSPAGRRQAEESPNRVTAMGQKLEKLSEKDEESLDNSDWSEQTGDTHQSEVAECDERKHEDDGRFAAQQSAGGISGIGTSISASEHQGELTVTPARTDPQTQQPIRPLGRQEPPLNARGERVGGDRGRVPRTVRESKTAPSPKETRDASPKKRGSENRALAWTGTTAMEGQGSRNASQTDHSGPGPNTHTGSATTTFSPTNEDDFVVLERDGTWISPDAESSAVGGQKNRGVEEHPYETCKDSPPPLSRDGSQEESYSRAKSGNAGARAESSPAGCFEKEMGRHLAEVTGSRCRLNEVSHVGETTGRGVVAEREQDLSARQKQESRLPGDMSRTHEGETQPPQPADRCRQSRFAGAVSKRARAGVGASLLTCARRADSQEIEELVNSRPLQASTPPSVTPQPQDNRSLTLGQSDVMAYPPLAGNNSQDEKIQVAGLKKESGLVCLTAGVTPPPTAHPLPCKDTAPAGSGNSSAGTDPTSDPCYPKDEPRPAERPKVKGPPPPVPKKPKNPFIKLKTAQLMSTDVKRRGKDNLRSEEKVKRRHTFHFNKDLPNRAGGNQDMCSLWDERGAYTTPASNRRLSVDLSPWEHLSLGHMDDRYGDMIDFEYCAKLDELSPVEETRDLDMTQRRIFLDRRSRRKWSPPNPSASTETIHIPEVASDEETESSKPAFFSKRELPPERARYRSSNSLGDLRNTMDQSRDERDEGRDSEVGSYKPVAEIIRETNQMQRQKGRVKPEGIKPQVRVAEQSPSVKVSQMKSNFDVPKRSKERPAEVQAPPKKDLGDMLRRVVRQSKFRHVFGQAVRNDQCYDDIRVSRVTWDSSFCAVNPKFVAIIIDASGGGAFLVLPLHKTGRIDKVYPTVCGHTGPVLDIDWCPHNDHVIASGSEDCTVMVWQIPENGLETSLSEPVVVLEGHSKRVGIVSWHPTARNVLLSAGCDNQIIIWNVGTGEAMINLEDMHPDVIFSVSWSRNGSLLCTACKDKKVRVIDPRKKKIVTEKDKAHEGARPMRAIFLADGNIFTTGFSRMSERQLGLWKSDNMDEPICVQEMDTSNGVLLPFYDPDTSIVYLCGKGDSSIRYFEITDEAPFVHYLNTFSTKEPQRGMGYMPKRGLDVNKCEIARFYKLHERKCEPVIMTVPRKSDLFQDDLYPDTAGPDPALEAEEWFAGKNGGPILISLKDGYVSTKSRDLKVVKTNILESKPATKVENISTIKKHVTPQSSAKMEDKLEEVLREFKSLRDRVILQDRRIARLEEQVAKVAM</sequence>
<dbReference type="InterPro" id="IPR014876">
    <property type="entry name" value="DEK_C"/>
</dbReference>
<feature type="repeat" description="WD" evidence="20">
    <location>
        <begin position="1873"/>
        <end position="1915"/>
    </location>
</feature>
<feature type="coiled-coil region" evidence="21">
    <location>
        <begin position="2230"/>
        <end position="2264"/>
    </location>
</feature>
<protein>
    <recommendedName>
        <fullName evidence="18">Protein phosphatase Slingshot homolog 1</fullName>
        <ecNumber evidence="5">3.1.3.16</ecNumber>
    </recommendedName>
    <alternativeName>
        <fullName evidence="19">SSH-like protein 1</fullName>
    </alternativeName>
</protein>
<dbReference type="EC" id="3.1.3.16" evidence="5"/>
<feature type="compositionally biased region" description="Basic and acidic residues" evidence="22">
    <location>
        <begin position="1131"/>
        <end position="1169"/>
    </location>
</feature>
<dbReference type="InterPro" id="IPR000340">
    <property type="entry name" value="Dual-sp_phosphatase_cat-dom"/>
</dbReference>
<feature type="compositionally biased region" description="Basic and acidic residues" evidence="22">
    <location>
        <begin position="1775"/>
        <end position="1790"/>
    </location>
</feature>
<evidence type="ECO:0000313" key="27">
    <source>
        <dbReference type="Proteomes" id="UP000677803"/>
    </source>
</evidence>
<dbReference type="Gene3D" id="3.90.190.10">
    <property type="entry name" value="Protein tyrosine phosphatase superfamily"/>
    <property type="match status" value="1"/>
</dbReference>
<dbReference type="PROSITE" id="PS50056">
    <property type="entry name" value="TYR_PHOSPHATASE_2"/>
    <property type="match status" value="1"/>
</dbReference>
<dbReference type="Pfam" id="PF00782">
    <property type="entry name" value="DSPc"/>
    <property type="match status" value="1"/>
</dbReference>
<dbReference type="Pfam" id="PF16300">
    <property type="entry name" value="WD40_4"/>
    <property type="match status" value="1"/>
</dbReference>
<comment type="function">
    <text evidence="17">Protein phosphatase which regulates actin filament dynamics. Dephosphorylates and activates the actin binding/depolymerizing factor cofilin, which subsequently binds to actin filaments and stimulates their disassembly. Inhibitory phosphorylation of cofilin is mediated by LIMK1, which may also be dephosphorylated and inactivated by this protein.</text>
</comment>
<evidence type="ECO:0000256" key="18">
    <source>
        <dbReference type="ARBA" id="ARBA00067363"/>
    </source>
</evidence>
<feature type="compositionally biased region" description="Basic and acidic residues" evidence="22">
    <location>
        <begin position="1323"/>
        <end position="1351"/>
    </location>
</feature>
<feature type="domain" description="Tyrosine-protein phosphatase" evidence="23">
    <location>
        <begin position="428"/>
        <end position="569"/>
    </location>
</feature>
<comment type="similarity">
    <text evidence="4">Belongs to the protein-tyrosine phosphatase family.</text>
</comment>
<keyword evidence="13 21" id="KW-0175">Coiled coil</keyword>
<evidence type="ECO:0000256" key="4">
    <source>
        <dbReference type="ARBA" id="ARBA00009580"/>
    </source>
</evidence>
<dbReference type="SUPFAM" id="SSF50978">
    <property type="entry name" value="WD40 repeat-like"/>
    <property type="match status" value="1"/>
</dbReference>
<organism evidence="26 27">
    <name type="scientific">Menidia menidia</name>
    <name type="common">Atlantic silverside</name>
    <dbReference type="NCBI Taxonomy" id="238744"/>
    <lineage>
        <taxon>Eukaryota</taxon>
        <taxon>Metazoa</taxon>
        <taxon>Chordata</taxon>
        <taxon>Craniata</taxon>
        <taxon>Vertebrata</taxon>
        <taxon>Euteleostomi</taxon>
        <taxon>Actinopterygii</taxon>
        <taxon>Neopterygii</taxon>
        <taxon>Teleostei</taxon>
        <taxon>Neoteleostei</taxon>
        <taxon>Acanthomorphata</taxon>
        <taxon>Ovalentaria</taxon>
        <taxon>Atherinomorphae</taxon>
        <taxon>Atheriniformes</taxon>
        <taxon>Atherinopsidae</taxon>
        <taxon>Menidiinae</taxon>
        <taxon>Menidia</taxon>
    </lineage>
</organism>
<dbReference type="InterPro" id="IPR036322">
    <property type="entry name" value="WD40_repeat_dom_sf"/>
</dbReference>
<evidence type="ECO:0000256" key="6">
    <source>
        <dbReference type="ARBA" id="ARBA00022490"/>
    </source>
</evidence>
<keyword evidence="8 20" id="KW-0853">WD repeat</keyword>
<feature type="domain" description="DEK-C" evidence="25">
    <location>
        <begin position="369"/>
        <end position="424"/>
    </location>
</feature>